<name>D1CIU4_THET1</name>
<dbReference type="HOGENOM" id="CLU_2669918_0_0_0"/>
<evidence type="ECO:0000313" key="3">
    <source>
        <dbReference type="Proteomes" id="UP000000323"/>
    </source>
</evidence>
<gene>
    <name evidence="2" type="ordered locus">Tter_2779</name>
</gene>
<accession>D1CIU4</accession>
<keyword evidence="3" id="KW-1185">Reference proteome</keyword>
<feature type="chain" id="PRO_5003022048" evidence="1">
    <location>
        <begin position="26"/>
        <end position="75"/>
    </location>
</feature>
<dbReference type="AlphaFoldDB" id="D1CIU4"/>
<protein>
    <submittedName>
        <fullName evidence="2">Uncharacterized protein</fullName>
    </submittedName>
</protein>
<dbReference type="EMBL" id="CP001826">
    <property type="protein sequence ID" value="ACZ43664.1"/>
    <property type="molecule type" value="Genomic_DNA"/>
</dbReference>
<dbReference type="KEGG" id="ttr:Tter_2779"/>
<evidence type="ECO:0000256" key="1">
    <source>
        <dbReference type="SAM" id="SignalP"/>
    </source>
</evidence>
<keyword evidence="1" id="KW-0732">Signal</keyword>
<feature type="signal peptide" evidence="1">
    <location>
        <begin position="1"/>
        <end position="25"/>
    </location>
</feature>
<reference evidence="3" key="1">
    <citation type="journal article" date="2010" name="Stand. Genomic Sci.">
        <title>Complete genome sequence of 'Thermobaculum terrenum' type strain (YNP1).</title>
        <authorList>
            <person name="Kiss H."/>
            <person name="Cleland D."/>
            <person name="Lapidus A."/>
            <person name="Lucas S."/>
            <person name="Glavina Del Rio T."/>
            <person name="Nolan M."/>
            <person name="Tice H."/>
            <person name="Han C."/>
            <person name="Goodwin L."/>
            <person name="Pitluck S."/>
            <person name="Liolios K."/>
            <person name="Ivanova N."/>
            <person name="Mavromatis K."/>
            <person name="Ovchinnikova G."/>
            <person name="Pati A."/>
            <person name="Chen A."/>
            <person name="Palaniappan K."/>
            <person name="Land M."/>
            <person name="Hauser L."/>
            <person name="Chang Y."/>
            <person name="Jeffries C."/>
            <person name="Lu M."/>
            <person name="Brettin T."/>
            <person name="Detter J."/>
            <person name="Goker M."/>
            <person name="Tindall B."/>
            <person name="Beck B."/>
            <person name="McDermott T."/>
            <person name="Woyke T."/>
            <person name="Bristow J."/>
            <person name="Eisen J."/>
            <person name="Markowitz V."/>
            <person name="Hugenholtz P."/>
            <person name="Kyrpides N."/>
            <person name="Klenk H."/>
            <person name="Cheng J."/>
        </authorList>
    </citation>
    <scope>NUCLEOTIDE SEQUENCE [LARGE SCALE GENOMIC DNA]</scope>
    <source>
        <strain evidence="3">ATCC BAA-798 / YNP1</strain>
    </source>
</reference>
<evidence type="ECO:0000313" key="2">
    <source>
        <dbReference type="EMBL" id="ACZ43664.1"/>
    </source>
</evidence>
<proteinExistence type="predicted"/>
<dbReference type="Proteomes" id="UP000000323">
    <property type="component" value="Chromosome 2"/>
</dbReference>
<dbReference type="STRING" id="525904.Tter_2779"/>
<organism evidence="2 3">
    <name type="scientific">Thermobaculum terrenum (strain ATCC BAA-798 / CCMEE 7001 / YNP1)</name>
    <dbReference type="NCBI Taxonomy" id="525904"/>
    <lineage>
        <taxon>Bacteria</taxon>
        <taxon>Bacillati</taxon>
        <taxon>Chloroflexota</taxon>
        <taxon>Chloroflexia</taxon>
        <taxon>Candidatus Thermobaculales</taxon>
        <taxon>Candidatus Thermobaculaceae</taxon>
        <taxon>Thermobaculum</taxon>
    </lineage>
</organism>
<sequence>MMKVYLVIIAMLVVAALGGARPAAAQGPCTDIGAPGHSDYAMAHIVPLAHEGMLGAGGHIPGEHHGYSLCNPSGK</sequence>